<evidence type="ECO:0000259" key="1">
    <source>
        <dbReference type="Pfam" id="PF13681"/>
    </source>
</evidence>
<dbReference type="Proteomes" id="UP000663181">
    <property type="component" value="Chromosome"/>
</dbReference>
<organism evidence="3 4">
    <name type="scientific">Dyella caseinilytica</name>
    <dbReference type="NCBI Taxonomy" id="1849581"/>
    <lineage>
        <taxon>Bacteria</taxon>
        <taxon>Pseudomonadati</taxon>
        <taxon>Pseudomonadota</taxon>
        <taxon>Gammaproteobacteria</taxon>
        <taxon>Lysobacterales</taxon>
        <taxon>Rhodanobacteraceae</taxon>
        <taxon>Dyella</taxon>
    </lineage>
</organism>
<evidence type="ECO:0000313" key="4">
    <source>
        <dbReference type="Proteomes" id="UP000663181"/>
    </source>
</evidence>
<dbReference type="Pfam" id="PF13681">
    <property type="entry name" value="PilX"/>
    <property type="match status" value="1"/>
</dbReference>
<dbReference type="InterPro" id="IPR025205">
    <property type="entry name" value="PilX/PilW_C"/>
</dbReference>
<evidence type="ECO:0000313" key="3">
    <source>
        <dbReference type="EMBL" id="QRN55777.1"/>
    </source>
</evidence>
<dbReference type="Pfam" id="PF14341">
    <property type="entry name" value="PilX_N"/>
    <property type="match status" value="1"/>
</dbReference>
<evidence type="ECO:0000259" key="2">
    <source>
        <dbReference type="Pfam" id="PF14341"/>
    </source>
</evidence>
<feature type="domain" description="PilX/PilW C-terminal" evidence="1">
    <location>
        <begin position="75"/>
        <end position="168"/>
    </location>
</feature>
<gene>
    <name evidence="3" type="ORF">ISN74_04385</name>
</gene>
<keyword evidence="4" id="KW-1185">Reference proteome</keyword>
<sequence>MALAVALILLLVITLVGLAAVSGTIVQQKMSANFYDREVAFQETEAAMREAALAIENDTSAGASFNCSASSGNVCQSNPFTDTGVPASNIYNVTQYAAGGMAASQPQYIIEYMGNFQVPNPTVKQTSKMSYGQTPAPQTADFYRITARSGDPTVISDRAYVLLQSVFRN</sequence>
<dbReference type="EMBL" id="CP064030">
    <property type="protein sequence ID" value="QRN55777.1"/>
    <property type="molecule type" value="Genomic_DNA"/>
</dbReference>
<feature type="domain" description="Type 4 fimbrial biogenesis protein PilX N-terminal" evidence="2">
    <location>
        <begin position="1"/>
        <end position="49"/>
    </location>
</feature>
<protein>
    <submittedName>
        <fullName evidence="3">Pilus assembly protein</fullName>
    </submittedName>
</protein>
<proteinExistence type="predicted"/>
<name>A0ABX7GZ31_9GAMM</name>
<reference evidence="3 4" key="1">
    <citation type="submission" date="2020-10" db="EMBL/GenBank/DDBJ databases">
        <title>Phylogeny of dyella-like bacteria.</title>
        <authorList>
            <person name="Fu J."/>
        </authorList>
    </citation>
    <scope>NUCLEOTIDE SEQUENCE [LARGE SCALE GENOMIC DNA]</scope>
    <source>
        <strain evidence="3 4">DHOB09</strain>
    </source>
</reference>
<dbReference type="InterPro" id="IPR025746">
    <property type="entry name" value="PilX_N_dom"/>
</dbReference>
<accession>A0ABX7GZ31</accession>